<dbReference type="Proteomes" id="UP000295164">
    <property type="component" value="Unassembled WGS sequence"/>
</dbReference>
<reference evidence="2 3" key="1">
    <citation type="submission" date="2019-03" db="EMBL/GenBank/DDBJ databases">
        <authorList>
            <person name="Kim M.K.M."/>
        </authorList>
    </citation>
    <scope>NUCLEOTIDE SEQUENCE [LARGE SCALE GENOMIC DNA]</scope>
    <source>
        <strain evidence="2 3">17J68-15</strain>
    </source>
</reference>
<feature type="transmembrane region" description="Helical" evidence="1">
    <location>
        <begin position="50"/>
        <end position="71"/>
    </location>
</feature>
<dbReference type="AlphaFoldDB" id="A0A4R4E2V0"/>
<feature type="transmembrane region" description="Helical" evidence="1">
    <location>
        <begin position="104"/>
        <end position="122"/>
    </location>
</feature>
<comment type="caution">
    <text evidence="2">The sequence shown here is derived from an EMBL/GenBank/DDBJ whole genome shotgun (WGS) entry which is preliminary data.</text>
</comment>
<accession>A0A4R4E2V0</accession>
<organism evidence="2 3">
    <name type="scientific">Flaviaesturariibacter aridisoli</name>
    <dbReference type="NCBI Taxonomy" id="2545761"/>
    <lineage>
        <taxon>Bacteria</taxon>
        <taxon>Pseudomonadati</taxon>
        <taxon>Bacteroidota</taxon>
        <taxon>Chitinophagia</taxon>
        <taxon>Chitinophagales</taxon>
        <taxon>Chitinophagaceae</taxon>
        <taxon>Flaviaestuariibacter</taxon>
    </lineage>
</organism>
<gene>
    <name evidence="2" type="ORF">E0486_05450</name>
</gene>
<keyword evidence="3" id="KW-1185">Reference proteome</keyword>
<evidence type="ECO:0000313" key="2">
    <source>
        <dbReference type="EMBL" id="TCZ73729.1"/>
    </source>
</evidence>
<dbReference type="EMBL" id="SKFH01000005">
    <property type="protein sequence ID" value="TCZ73729.1"/>
    <property type="molecule type" value="Genomic_DNA"/>
</dbReference>
<dbReference type="RefSeq" id="WP_131851134.1">
    <property type="nucleotide sequence ID" value="NZ_SKFH01000005.1"/>
</dbReference>
<keyword evidence="1" id="KW-0472">Membrane</keyword>
<keyword evidence="1" id="KW-1133">Transmembrane helix</keyword>
<proteinExistence type="predicted"/>
<keyword evidence="1" id="KW-0812">Transmembrane</keyword>
<name>A0A4R4E2V0_9BACT</name>
<protein>
    <submittedName>
        <fullName evidence="2">Uncharacterized protein</fullName>
    </submittedName>
</protein>
<evidence type="ECO:0000313" key="3">
    <source>
        <dbReference type="Proteomes" id="UP000295164"/>
    </source>
</evidence>
<feature type="transmembrane region" description="Helical" evidence="1">
    <location>
        <begin position="78"/>
        <end position="98"/>
    </location>
</feature>
<sequence>MAHSLQPVPAWRQCVAPLAGAALSVLLFVLLALALRSTHSRPLRGLSTNGVTLVVAGMLFTFGLLGAVLGARIAPRGYLGFVQGALLMAGVFIAFSAKNFGKDPLDWLLTLTVMAGPLWPYFRAQRRSRVPEEASFQFEEPLPE</sequence>
<evidence type="ECO:0000256" key="1">
    <source>
        <dbReference type="SAM" id="Phobius"/>
    </source>
</evidence>